<feature type="transmembrane region" description="Helical" evidence="7">
    <location>
        <begin position="212"/>
        <end position="232"/>
    </location>
</feature>
<dbReference type="Gene3D" id="1.20.1250.20">
    <property type="entry name" value="MFS general substrate transporter like domains"/>
    <property type="match status" value="2"/>
</dbReference>
<dbReference type="GO" id="GO:0022857">
    <property type="term" value="F:transmembrane transporter activity"/>
    <property type="evidence" value="ECO:0007669"/>
    <property type="project" value="InterPro"/>
</dbReference>
<reference evidence="8" key="1">
    <citation type="submission" date="2013-12" db="EMBL/GenBank/DDBJ databases">
        <authorList>
            <person name="Genoscope - CEA"/>
        </authorList>
    </citation>
    <scope>NUCLEOTIDE SEQUENCE</scope>
    <source>
        <strain evidence="8">CBS 1993</strain>
    </source>
</reference>
<name>W6MHK6_9ASCO</name>
<dbReference type="FunFam" id="1.20.1250.20:FF:000106">
    <property type="entry name" value="MFS transporter, putative"/>
    <property type="match status" value="1"/>
</dbReference>
<evidence type="ECO:0000256" key="5">
    <source>
        <dbReference type="ARBA" id="ARBA00023136"/>
    </source>
</evidence>
<keyword evidence="5 7" id="KW-0472">Membrane</keyword>
<feature type="compositionally biased region" description="Basic and acidic residues" evidence="6">
    <location>
        <begin position="1"/>
        <end position="14"/>
    </location>
</feature>
<dbReference type="PANTHER" id="PTHR43791:SF65">
    <property type="entry name" value="MAJOR FACILITATOR SUPERFAMILY (MFS) PROFILE DOMAIN-CONTAINING PROTEIN-RELATED"/>
    <property type="match status" value="1"/>
</dbReference>
<reference evidence="8" key="2">
    <citation type="submission" date="2014-02" db="EMBL/GenBank/DDBJ databases">
        <title>Complete DNA sequence of /Kuraishia capsulata/ illustrates novel genomic features among budding yeasts (/Saccharomycotina/).</title>
        <authorList>
            <person name="Morales L."/>
            <person name="Noel B."/>
            <person name="Porcel B."/>
            <person name="Marcet-Houben M."/>
            <person name="Hullo M-F."/>
            <person name="Sacerdot C."/>
            <person name="Tekaia F."/>
            <person name="Leh-Louis V."/>
            <person name="Despons L."/>
            <person name="Khanna V."/>
            <person name="Aury J-M."/>
            <person name="Barbe V."/>
            <person name="Couloux A."/>
            <person name="Labadie K."/>
            <person name="Pelletier E."/>
            <person name="Souciet J-L."/>
            <person name="Boekhout T."/>
            <person name="Gabaldon T."/>
            <person name="Wincker P."/>
            <person name="Dujon B."/>
        </authorList>
    </citation>
    <scope>NUCLEOTIDE SEQUENCE</scope>
    <source>
        <strain evidence="8">CBS 1993</strain>
    </source>
</reference>
<evidence type="ECO:0000256" key="3">
    <source>
        <dbReference type="ARBA" id="ARBA00022692"/>
    </source>
</evidence>
<keyword evidence="9" id="KW-1185">Reference proteome</keyword>
<dbReference type="RefSeq" id="XP_022457220.1">
    <property type="nucleotide sequence ID" value="XM_022605786.1"/>
</dbReference>
<gene>
    <name evidence="8" type="ORF">KUCA_T00001175001</name>
</gene>
<keyword evidence="3 7" id="KW-0812">Transmembrane</keyword>
<feature type="transmembrane region" description="Helical" evidence="7">
    <location>
        <begin position="485"/>
        <end position="505"/>
    </location>
</feature>
<dbReference type="InterPro" id="IPR036259">
    <property type="entry name" value="MFS_trans_sf"/>
</dbReference>
<evidence type="ECO:0000256" key="1">
    <source>
        <dbReference type="ARBA" id="ARBA00004141"/>
    </source>
</evidence>
<evidence type="ECO:0000256" key="2">
    <source>
        <dbReference type="ARBA" id="ARBA00022448"/>
    </source>
</evidence>
<feature type="region of interest" description="Disordered" evidence="6">
    <location>
        <begin position="1"/>
        <end position="32"/>
    </location>
</feature>
<accession>W6MHK6</accession>
<dbReference type="HOGENOM" id="CLU_001265_2_2_1"/>
<feature type="transmembrane region" description="Helical" evidence="7">
    <location>
        <begin position="418"/>
        <end position="438"/>
    </location>
</feature>
<dbReference type="PANTHER" id="PTHR43791">
    <property type="entry name" value="PERMEASE-RELATED"/>
    <property type="match status" value="1"/>
</dbReference>
<keyword evidence="4 7" id="KW-1133">Transmembrane helix</keyword>
<dbReference type="Proteomes" id="UP000019384">
    <property type="component" value="Unassembled WGS sequence"/>
</dbReference>
<dbReference type="InterPro" id="IPR011701">
    <property type="entry name" value="MFS"/>
</dbReference>
<feature type="transmembrane region" description="Helical" evidence="7">
    <location>
        <begin position="386"/>
        <end position="406"/>
    </location>
</feature>
<dbReference type="EMBL" id="HG793125">
    <property type="protein sequence ID" value="CDK25208.1"/>
    <property type="molecule type" value="Genomic_DNA"/>
</dbReference>
<feature type="transmembrane region" description="Helical" evidence="7">
    <location>
        <begin position="360"/>
        <end position="379"/>
    </location>
</feature>
<proteinExistence type="predicted"/>
<sequence>MSKLESEIASKENSVEVNDVSEVDSSSSQDLSEHHIFQDPVVAEHYRKLYEETQYECRTHFDPDFKWTAAEEKKVKWKTEWHVVFWSFIMFTALDFDRNNLSQALSDNMLDDLGITTNDYNLGLTLNKLCFLIAELPSQLVSKRIGSDVWVPTQIVLFSIIAMTQAALKNRAGFLATRCLLGFFQGGFDADLSIWISYFYKNSELPMRYTLFYAGYPLTNIWSSLLSFAILRLRGHKNWAGWQWLFLIEGAFTLVIGFLSYFLMPASAVQTRKWYRPKGWYTDREEKIVVNRVLRDDPSKGDMHNRRPVTPKELWKGLCDYDMWPLYVLRIMSDIGSAPVSAYMTLTLRKLGFSTLNTNLLSIPYNVLNVITMVTAAWFSQKFNEYSLIFVGTSLWVLACLFPLRYWPGSQVNVWPTYAILTIVIGHPQLSGVSISWTSANAGKVRVRTVAAAVVTMFSQLATIVSSQLYRDDDKPLYHRGNLDLIGIAFGAIAVGIITKFYYIWRNKKREEVWSQMTIEQKEEYITTTTDEGNKRLDFRFKH</sequence>
<feature type="transmembrane region" description="Helical" evidence="7">
    <location>
        <begin position="244"/>
        <end position="264"/>
    </location>
</feature>
<dbReference type="AlphaFoldDB" id="W6MHK6"/>
<evidence type="ECO:0000313" key="9">
    <source>
        <dbReference type="Proteomes" id="UP000019384"/>
    </source>
</evidence>
<evidence type="ECO:0000256" key="7">
    <source>
        <dbReference type="SAM" id="Phobius"/>
    </source>
</evidence>
<dbReference type="GeneID" id="34518608"/>
<keyword evidence="2" id="KW-0813">Transport</keyword>
<evidence type="ECO:0000313" key="8">
    <source>
        <dbReference type="EMBL" id="CDK25208.1"/>
    </source>
</evidence>
<comment type="subcellular location">
    <subcellularLocation>
        <location evidence="1">Membrane</location>
        <topology evidence="1">Multi-pass membrane protein</topology>
    </subcellularLocation>
</comment>
<feature type="compositionally biased region" description="Low complexity" evidence="6">
    <location>
        <begin position="15"/>
        <end position="30"/>
    </location>
</feature>
<dbReference type="SUPFAM" id="SSF103473">
    <property type="entry name" value="MFS general substrate transporter"/>
    <property type="match status" value="1"/>
</dbReference>
<feature type="transmembrane region" description="Helical" evidence="7">
    <location>
        <begin position="450"/>
        <end position="470"/>
    </location>
</feature>
<dbReference type="STRING" id="1382522.W6MHK6"/>
<dbReference type="OrthoDB" id="1935484at2759"/>
<dbReference type="GO" id="GO:0016020">
    <property type="term" value="C:membrane"/>
    <property type="evidence" value="ECO:0007669"/>
    <property type="project" value="UniProtKB-SubCell"/>
</dbReference>
<evidence type="ECO:0000256" key="6">
    <source>
        <dbReference type="SAM" id="MobiDB-lite"/>
    </source>
</evidence>
<evidence type="ECO:0008006" key="10">
    <source>
        <dbReference type="Google" id="ProtNLM"/>
    </source>
</evidence>
<dbReference type="Pfam" id="PF07690">
    <property type="entry name" value="MFS_1"/>
    <property type="match status" value="1"/>
</dbReference>
<evidence type="ECO:0000256" key="4">
    <source>
        <dbReference type="ARBA" id="ARBA00022989"/>
    </source>
</evidence>
<protein>
    <recommendedName>
        <fullName evidence="10">Major facilitator superfamily (MFS) profile domain-containing protein</fullName>
    </recommendedName>
</protein>
<organism evidence="8 9">
    <name type="scientific">Kuraishia capsulata CBS 1993</name>
    <dbReference type="NCBI Taxonomy" id="1382522"/>
    <lineage>
        <taxon>Eukaryota</taxon>
        <taxon>Fungi</taxon>
        <taxon>Dikarya</taxon>
        <taxon>Ascomycota</taxon>
        <taxon>Saccharomycotina</taxon>
        <taxon>Pichiomycetes</taxon>
        <taxon>Pichiales</taxon>
        <taxon>Pichiaceae</taxon>
        <taxon>Kuraishia</taxon>
    </lineage>
</organism>